<comment type="caution">
    <text evidence="2">The sequence shown here is derived from an EMBL/GenBank/DDBJ whole genome shotgun (WGS) entry which is preliminary data.</text>
</comment>
<accession>A0A6V7WVF2</accession>
<proteinExistence type="predicted"/>
<name>A0A6V7WVF2_MELEN</name>
<reference evidence="2 3" key="1">
    <citation type="submission" date="2020-08" db="EMBL/GenBank/DDBJ databases">
        <authorList>
            <person name="Koutsovoulos G."/>
            <person name="Danchin GJ E."/>
        </authorList>
    </citation>
    <scope>NUCLEOTIDE SEQUENCE [LARGE SCALE GENOMIC DNA]</scope>
</reference>
<keyword evidence="1" id="KW-0732">Signal</keyword>
<protein>
    <submittedName>
        <fullName evidence="2">Uncharacterized protein</fullName>
    </submittedName>
</protein>
<evidence type="ECO:0000256" key="1">
    <source>
        <dbReference type="SAM" id="SignalP"/>
    </source>
</evidence>
<dbReference type="Proteomes" id="UP000580250">
    <property type="component" value="Unassembled WGS sequence"/>
</dbReference>
<gene>
    <name evidence="2" type="ORF">MENT_LOCUS43550</name>
</gene>
<evidence type="ECO:0000313" key="2">
    <source>
        <dbReference type="EMBL" id="CAD2190736.1"/>
    </source>
</evidence>
<feature type="signal peptide" evidence="1">
    <location>
        <begin position="1"/>
        <end position="22"/>
    </location>
</feature>
<feature type="chain" id="PRO_5027817403" evidence="1">
    <location>
        <begin position="23"/>
        <end position="279"/>
    </location>
</feature>
<organism evidence="2 3">
    <name type="scientific">Meloidogyne enterolobii</name>
    <name type="common">Root-knot nematode worm</name>
    <name type="synonym">Meloidogyne mayaguensis</name>
    <dbReference type="NCBI Taxonomy" id="390850"/>
    <lineage>
        <taxon>Eukaryota</taxon>
        <taxon>Metazoa</taxon>
        <taxon>Ecdysozoa</taxon>
        <taxon>Nematoda</taxon>
        <taxon>Chromadorea</taxon>
        <taxon>Rhabditida</taxon>
        <taxon>Tylenchina</taxon>
        <taxon>Tylenchomorpha</taxon>
        <taxon>Tylenchoidea</taxon>
        <taxon>Meloidogynidae</taxon>
        <taxon>Meloidogyninae</taxon>
        <taxon>Meloidogyne</taxon>
    </lineage>
</organism>
<dbReference type="AlphaFoldDB" id="A0A6V7WVF2"/>
<evidence type="ECO:0000313" key="3">
    <source>
        <dbReference type="Proteomes" id="UP000580250"/>
    </source>
</evidence>
<sequence length="279" mass="32392">MFLFAKLTILLFLFSQLPWIYSAYINEASTSEITQASTSQIKVEEVDNDLRESTGVEEYLDSLFKHNIFSVENQEGLIKQIEKIKILNPIAMEYLVNHQEFTKLCKFLDKQLTNKYHKDNILKDSPKGVPDKIKNLNHKMFLFAKLTILLFLFSQLPWIYSAYINEASTSEITQASTSQIKVEEVDNDLRESTGVEEYLDSLFKHNIFSVENQEGLIKQIEKIKILNPIAMEYLVNHQEFTKLCKFLDKQLTNKYHKDNILKDSPKGVPDKIKNLNNGD</sequence>
<dbReference type="EMBL" id="CAJEWN010000830">
    <property type="protein sequence ID" value="CAD2190736.1"/>
    <property type="molecule type" value="Genomic_DNA"/>
</dbReference>